<dbReference type="PANTHER" id="PTHR30135">
    <property type="entry name" value="UNCHARACTERIZED PROTEIN YVCK-RELATED"/>
    <property type="match status" value="1"/>
</dbReference>
<proteinExistence type="inferred from homology"/>
<gene>
    <name evidence="3" type="ORF">A3C04_03270</name>
</gene>
<dbReference type="InterPro" id="IPR002882">
    <property type="entry name" value="CofD"/>
</dbReference>
<comment type="function">
    <text evidence="2">Required for morphogenesis under gluconeogenic growth conditions.</text>
</comment>
<protein>
    <recommendedName>
        <fullName evidence="2">Putative gluconeogenesis factor</fullName>
    </recommendedName>
</protein>
<dbReference type="GO" id="GO:0005737">
    <property type="term" value="C:cytoplasm"/>
    <property type="evidence" value="ECO:0007669"/>
    <property type="project" value="UniProtKB-SubCell"/>
</dbReference>
<dbReference type="PANTHER" id="PTHR30135:SF3">
    <property type="entry name" value="GLUCONEOGENESIS FACTOR-RELATED"/>
    <property type="match status" value="1"/>
</dbReference>
<organism evidence="3 4">
    <name type="scientific">Candidatus Wildermuthbacteria bacterium RIFCSPHIGHO2_02_FULL_45_25</name>
    <dbReference type="NCBI Taxonomy" id="1802450"/>
    <lineage>
        <taxon>Bacteria</taxon>
        <taxon>Candidatus Wildermuthiibacteriota</taxon>
    </lineage>
</organism>
<comment type="caution">
    <text evidence="3">The sequence shown here is derived from an EMBL/GenBank/DDBJ whole genome shotgun (WGS) entry which is preliminary data.</text>
</comment>
<dbReference type="AlphaFoldDB" id="A0A1G2R4H6"/>
<accession>A0A1G2R4H6</accession>
<dbReference type="SUPFAM" id="SSF142338">
    <property type="entry name" value="CofD-like"/>
    <property type="match status" value="1"/>
</dbReference>
<comment type="subcellular location">
    <subcellularLocation>
        <location evidence="2">Cytoplasm</location>
    </subcellularLocation>
</comment>
<dbReference type="InterPro" id="IPR010119">
    <property type="entry name" value="Gluconeogen_factor"/>
</dbReference>
<dbReference type="Proteomes" id="UP000178092">
    <property type="component" value="Unassembled WGS sequence"/>
</dbReference>
<dbReference type="InterPro" id="IPR038136">
    <property type="entry name" value="CofD-like_dom_sf"/>
</dbReference>
<reference evidence="3 4" key="1">
    <citation type="journal article" date="2016" name="Nat. Commun.">
        <title>Thousands of microbial genomes shed light on interconnected biogeochemical processes in an aquifer system.</title>
        <authorList>
            <person name="Anantharaman K."/>
            <person name="Brown C.T."/>
            <person name="Hug L.A."/>
            <person name="Sharon I."/>
            <person name="Castelle C.J."/>
            <person name="Probst A.J."/>
            <person name="Thomas B.C."/>
            <person name="Singh A."/>
            <person name="Wilkins M.J."/>
            <person name="Karaoz U."/>
            <person name="Brodie E.L."/>
            <person name="Williams K.H."/>
            <person name="Hubbard S.S."/>
            <person name="Banfield J.F."/>
        </authorList>
    </citation>
    <scope>NUCLEOTIDE SEQUENCE [LARGE SCALE GENOMIC DNA]</scope>
</reference>
<evidence type="ECO:0000313" key="3">
    <source>
        <dbReference type="EMBL" id="OHA67764.1"/>
    </source>
</evidence>
<name>A0A1G2R4H6_9BACT</name>
<keyword evidence="1 2" id="KW-0963">Cytoplasm</keyword>
<dbReference type="GO" id="GO:0043743">
    <property type="term" value="F:LPPG:FO 2-phospho-L-lactate transferase activity"/>
    <property type="evidence" value="ECO:0007669"/>
    <property type="project" value="InterPro"/>
</dbReference>
<sequence>MKRQKRIVVIGGGTGTYTVLSGLKKHRVYLTAVVAMADDGGSTRVLREEFGVLPPGSVRPAMVALSSAEKSLADLFNYRFEGNNGLSGHNFGNLFITALTKQLGSFEKAIEEAGKILDMKGEVIPSTLDNCTLVARLENGQIIRGETNIDVPQHDGSLRIQEVWLEHDCKANGKAVEAIEKADMIVIGPGDLFTSILPNILLKPIAEAIRKSKGKKVFICNLMTKFGETNNFTAFDFAKTLEQYMGQGVLTHIIVNKKRPSPARIKKYEKEQAEVVEYDVKALKAKKLKVVEADLVRPVGFIRHDSDTLATILCKL</sequence>
<evidence type="ECO:0000256" key="2">
    <source>
        <dbReference type="HAMAP-Rule" id="MF_00973"/>
    </source>
</evidence>
<evidence type="ECO:0000313" key="4">
    <source>
        <dbReference type="Proteomes" id="UP000178092"/>
    </source>
</evidence>
<dbReference type="NCBIfam" id="TIGR01826">
    <property type="entry name" value="CofD_related"/>
    <property type="match status" value="1"/>
</dbReference>
<dbReference type="GO" id="GO:0008360">
    <property type="term" value="P:regulation of cell shape"/>
    <property type="evidence" value="ECO:0007669"/>
    <property type="project" value="UniProtKB-UniRule"/>
</dbReference>
<dbReference type="HAMAP" id="MF_00973">
    <property type="entry name" value="Gluconeogen_factor"/>
    <property type="match status" value="1"/>
</dbReference>
<comment type="similarity">
    <text evidence="2">Belongs to the gluconeogenesis factor family.</text>
</comment>
<dbReference type="CDD" id="cd07187">
    <property type="entry name" value="YvcK_like"/>
    <property type="match status" value="1"/>
</dbReference>
<evidence type="ECO:0000256" key="1">
    <source>
        <dbReference type="ARBA" id="ARBA00022490"/>
    </source>
</evidence>
<dbReference type="Gene3D" id="3.40.50.10680">
    <property type="entry name" value="CofD-like domains"/>
    <property type="match status" value="1"/>
</dbReference>
<dbReference type="EMBL" id="MHTV01000004">
    <property type="protein sequence ID" value="OHA67764.1"/>
    <property type="molecule type" value="Genomic_DNA"/>
</dbReference>
<dbReference type="Pfam" id="PF01933">
    <property type="entry name" value="CofD"/>
    <property type="match status" value="1"/>
</dbReference>